<name>A0ABV7IFX5_9RHOB</name>
<sequence length="628" mass="70092">MMTDDFNRDGISPASEESVRESRNTSETEEHCNLPVPLAGLQTKGTEATFDPIQEFMQQVREALPFGYAVDEEEQVIFNDDNPSGVCGLFRPVLRLRDPHSGSKWALQLEFLDPDGKLRTRVFEETDVFGKGQYLQELRGHGFYIGPLSTEVTRLLRYWLRRSPPAKGWRVERTGWLTNPGEPEVYVHLDGRIGADRDHAGQEIVLVGARRDEVNGTLEQWSVDIAATAVGNPLMIFVIAASLAGPFMKPADLQTIVFNLYGRSSSGKSLLLQIAQSCWGNPAGVRCWSETSARMTELRALGNDGLLACDGFPVNPSSKDLVALAALEQDSHFTEVDGRHRSLVLMSGEISTQSIFRRRRKTPSEALQTRVLDISVDGGAYGAFDDLRGQKGPDALVALLQKGIAANHGHAGPAMIRLLIENHDHCTHNLSRWMANFVREELKARGLDGSNMVFVQHLRRFALVSVVGEMAIKWGLLPWPSGTAHQAVRDVVSVWQAASAQGEFGEALHRLMAFLRKREGDLPWAGITPFPEDHPAGYQDADYYYVRPELFRDEVADDPDELEALDRAGILANGGEQRSHQYKMGATQWHKRPRVYRISKDRLARGSPTKTCDKNARREDFYHRGPLS</sequence>
<dbReference type="EMBL" id="JBHRTE010000010">
    <property type="protein sequence ID" value="MFC3166986.1"/>
    <property type="molecule type" value="Genomic_DNA"/>
</dbReference>
<evidence type="ECO:0000259" key="2">
    <source>
        <dbReference type="Pfam" id="PF06048"/>
    </source>
</evidence>
<dbReference type="RefSeq" id="WP_207465305.1">
    <property type="nucleotide sequence ID" value="NZ_JAFNAW010000003.1"/>
</dbReference>
<dbReference type="Proteomes" id="UP001595557">
    <property type="component" value="Unassembled WGS sequence"/>
</dbReference>
<feature type="region of interest" description="Disordered" evidence="1">
    <location>
        <begin position="1"/>
        <end position="31"/>
    </location>
</feature>
<reference evidence="4" key="1">
    <citation type="journal article" date="2019" name="Int. J. Syst. Evol. Microbiol.">
        <title>The Global Catalogue of Microorganisms (GCM) 10K type strain sequencing project: providing services to taxonomists for standard genome sequencing and annotation.</title>
        <authorList>
            <consortium name="The Broad Institute Genomics Platform"/>
            <consortium name="The Broad Institute Genome Sequencing Center for Infectious Disease"/>
            <person name="Wu L."/>
            <person name="Ma J."/>
        </authorList>
    </citation>
    <scope>NUCLEOTIDE SEQUENCE [LARGE SCALE GENOMIC DNA]</scope>
    <source>
        <strain evidence="4">KCTC 52239</strain>
    </source>
</reference>
<dbReference type="InterPro" id="IPR009270">
    <property type="entry name" value="DUF927"/>
</dbReference>
<feature type="region of interest" description="Disordered" evidence="1">
    <location>
        <begin position="602"/>
        <end position="628"/>
    </location>
</feature>
<dbReference type="Pfam" id="PF06048">
    <property type="entry name" value="DUF927"/>
    <property type="match status" value="1"/>
</dbReference>
<proteinExistence type="predicted"/>
<evidence type="ECO:0000256" key="1">
    <source>
        <dbReference type="SAM" id="MobiDB-lite"/>
    </source>
</evidence>
<evidence type="ECO:0000313" key="3">
    <source>
        <dbReference type="EMBL" id="MFC3166986.1"/>
    </source>
</evidence>
<gene>
    <name evidence="3" type="ORF">ACFOD7_02875</name>
</gene>
<evidence type="ECO:0000313" key="4">
    <source>
        <dbReference type="Proteomes" id="UP001595557"/>
    </source>
</evidence>
<feature type="compositionally biased region" description="Basic and acidic residues" evidence="1">
    <location>
        <begin position="17"/>
        <end position="31"/>
    </location>
</feature>
<keyword evidence="4" id="KW-1185">Reference proteome</keyword>
<comment type="caution">
    <text evidence="3">The sequence shown here is derived from an EMBL/GenBank/DDBJ whole genome shotgun (WGS) entry which is preliminary data.</text>
</comment>
<feature type="domain" description="DUF927" evidence="2">
    <location>
        <begin position="97"/>
        <end position="310"/>
    </location>
</feature>
<organism evidence="3 4">
    <name type="scientific">Paracoccus fontiphilus</name>
    <dbReference type="NCBI Taxonomy" id="1815556"/>
    <lineage>
        <taxon>Bacteria</taxon>
        <taxon>Pseudomonadati</taxon>
        <taxon>Pseudomonadota</taxon>
        <taxon>Alphaproteobacteria</taxon>
        <taxon>Rhodobacterales</taxon>
        <taxon>Paracoccaceae</taxon>
        <taxon>Paracoccus</taxon>
    </lineage>
</organism>
<accession>A0ABV7IFX5</accession>
<feature type="compositionally biased region" description="Basic and acidic residues" evidence="1">
    <location>
        <begin position="611"/>
        <end position="628"/>
    </location>
</feature>
<protein>
    <submittedName>
        <fullName evidence="3">DUF927 domain-containing protein</fullName>
    </submittedName>
</protein>